<evidence type="ECO:0000313" key="2">
    <source>
        <dbReference type="Proteomes" id="UP000198508"/>
    </source>
</evidence>
<evidence type="ECO:0008006" key="3">
    <source>
        <dbReference type="Google" id="ProtNLM"/>
    </source>
</evidence>
<dbReference type="Proteomes" id="UP000198508">
    <property type="component" value="Unassembled WGS sequence"/>
</dbReference>
<accession>A0A1I0JAI6</accession>
<name>A0A1I0JAI6_9FIRM</name>
<dbReference type="RefSeq" id="WP_092368589.1">
    <property type="nucleotide sequence ID" value="NZ_FOIM01000028.1"/>
</dbReference>
<evidence type="ECO:0000313" key="1">
    <source>
        <dbReference type="EMBL" id="SEU06984.1"/>
    </source>
</evidence>
<organism evidence="1 2">
    <name type="scientific">Enterocloster lavalensis</name>
    <dbReference type="NCBI Taxonomy" id="460384"/>
    <lineage>
        <taxon>Bacteria</taxon>
        <taxon>Bacillati</taxon>
        <taxon>Bacillota</taxon>
        <taxon>Clostridia</taxon>
        <taxon>Lachnospirales</taxon>
        <taxon>Lachnospiraceae</taxon>
        <taxon>Enterocloster</taxon>
    </lineage>
</organism>
<dbReference type="EMBL" id="FOIM01000028">
    <property type="protein sequence ID" value="SEU06984.1"/>
    <property type="molecule type" value="Genomic_DNA"/>
</dbReference>
<reference evidence="2" key="1">
    <citation type="submission" date="2016-10" db="EMBL/GenBank/DDBJ databases">
        <authorList>
            <person name="Varghese N."/>
            <person name="Submissions S."/>
        </authorList>
    </citation>
    <scope>NUCLEOTIDE SEQUENCE [LARGE SCALE GENOMIC DNA]</scope>
    <source>
        <strain evidence="2">NLAE-zl-G277</strain>
    </source>
</reference>
<proteinExistence type="predicted"/>
<sequence length="59" mass="6725">MAIELSDKEMIYLYGNLKKHLTELESIKPKSLVKADIQFHKSIISQLEAAMPQLKSLPL</sequence>
<dbReference type="AlphaFoldDB" id="A0A1I0JAI6"/>
<protein>
    <recommendedName>
        <fullName evidence="3">FCD domain-containing protein</fullName>
    </recommendedName>
</protein>
<gene>
    <name evidence="1" type="ORF">SAMN05216313_1285</name>
</gene>
<keyword evidence="2" id="KW-1185">Reference proteome</keyword>